<dbReference type="AlphaFoldDB" id="W9QVU0"/>
<dbReference type="InterPro" id="IPR027417">
    <property type="entry name" value="P-loop_NTPase"/>
</dbReference>
<sequence length="584" mass="67465">MQFHSSIVLVFADPEDEKIKEELGRQMLRHCAGLPLAIIVLGGLLFKKETAVEWEMFGKNVKKHISEGKGKELQDSKYSGVSWVLGLSYDELPYFLKPCFLYLAIFPGDSEIRTHELCQMWMAEGFISSEEMGYDYLHELVQRCMVQRGVLSSINKRIRTCRVHDLMRDLCLSKVREENFLRITDFSNGHMATDTLASSKVRRLAMFYFRSHYELPAISKDGSLRSFICHYEFDSHPTKVGPWFDYFRLLRVLKLENLGHSFTLPREIGKLIHLRFLRLQGKNSAEPFPSSIRNLTSLQTLELDLQDCGFDFLSKNVSKWRLEQLRHLYLPSPLYSSCFKVSDKQLLLESAGSLQTLVNISTSYPGFNGLARLTRLTKLKVVFDEDWQGGVTFNCLRFLRVEVEAPNGIDITPILLSCPQIYRLKVSGRIPKFPEDYSQFSSNLLKLTLIGTWLKNDPMPTLGKLPMLRILRLLNRAIISEEIVCLGGGFPRLESLHFWGVFLENWRVDEGALLSLCHLTIEMDLTLRRLPEGLRFIATLKEIVLDHIPVELVRRLKEGGEDFYKFRHVPSLVFLHPYIHRTYS</sequence>
<dbReference type="GO" id="GO:0043531">
    <property type="term" value="F:ADP binding"/>
    <property type="evidence" value="ECO:0007669"/>
    <property type="project" value="InterPro"/>
</dbReference>
<dbReference type="SUPFAM" id="SSF52058">
    <property type="entry name" value="L domain-like"/>
    <property type="match status" value="1"/>
</dbReference>
<dbReference type="InterPro" id="IPR042197">
    <property type="entry name" value="Apaf_helical"/>
</dbReference>
<evidence type="ECO:0000313" key="6">
    <source>
        <dbReference type="Proteomes" id="UP000030645"/>
    </source>
</evidence>
<dbReference type="OrthoDB" id="646178at2759"/>
<reference evidence="6" key="1">
    <citation type="submission" date="2013-01" db="EMBL/GenBank/DDBJ databases">
        <title>Draft Genome Sequence of a Mulberry Tree, Morus notabilis C.K. Schneid.</title>
        <authorList>
            <person name="He N."/>
            <person name="Zhao S."/>
        </authorList>
    </citation>
    <scope>NUCLEOTIDE SEQUENCE</scope>
</reference>
<dbReference type="KEGG" id="mnt:21395788"/>
<evidence type="ECO:0000256" key="2">
    <source>
        <dbReference type="ARBA" id="ARBA00022821"/>
    </source>
</evidence>
<dbReference type="InterPro" id="IPR055414">
    <property type="entry name" value="LRR_R13L4/SHOC2-like"/>
</dbReference>
<evidence type="ECO:0000256" key="1">
    <source>
        <dbReference type="ARBA" id="ARBA00022737"/>
    </source>
</evidence>
<evidence type="ECO:0000259" key="4">
    <source>
        <dbReference type="Pfam" id="PF23598"/>
    </source>
</evidence>
<evidence type="ECO:0000313" key="5">
    <source>
        <dbReference type="EMBL" id="EXB39579.1"/>
    </source>
</evidence>
<keyword evidence="2" id="KW-0611">Plant defense</keyword>
<dbReference type="SUPFAM" id="SSF52540">
    <property type="entry name" value="P-loop containing nucleoside triphosphate hydrolases"/>
    <property type="match status" value="1"/>
</dbReference>
<accession>W9QVU0</accession>
<dbReference type="InterPro" id="IPR032675">
    <property type="entry name" value="LRR_dom_sf"/>
</dbReference>
<dbReference type="Gene3D" id="3.80.10.10">
    <property type="entry name" value="Ribonuclease Inhibitor"/>
    <property type="match status" value="1"/>
</dbReference>
<dbReference type="InterPro" id="IPR044974">
    <property type="entry name" value="Disease_R_plants"/>
</dbReference>
<keyword evidence="1" id="KW-0677">Repeat</keyword>
<dbReference type="Gene3D" id="1.10.10.10">
    <property type="entry name" value="Winged helix-like DNA-binding domain superfamily/Winged helix DNA-binding domain"/>
    <property type="match status" value="1"/>
</dbReference>
<dbReference type="STRING" id="981085.W9QVU0"/>
<proteinExistence type="predicted"/>
<feature type="domain" description="Disease resistance protein winged helix" evidence="3">
    <location>
        <begin position="105"/>
        <end position="171"/>
    </location>
</feature>
<keyword evidence="6" id="KW-1185">Reference proteome</keyword>
<dbReference type="PANTHER" id="PTHR23155">
    <property type="entry name" value="DISEASE RESISTANCE PROTEIN RP"/>
    <property type="match status" value="1"/>
</dbReference>
<evidence type="ECO:0000259" key="3">
    <source>
        <dbReference type="Pfam" id="PF23559"/>
    </source>
</evidence>
<protein>
    <submittedName>
        <fullName evidence="5">Putative disease resistance RPP8-like protein 2</fullName>
    </submittedName>
</protein>
<dbReference type="FunFam" id="1.10.10.10:FF:000322">
    <property type="entry name" value="Probable disease resistance protein At1g63360"/>
    <property type="match status" value="1"/>
</dbReference>
<feature type="domain" description="Disease resistance R13L4/SHOC-2-like LRR" evidence="4">
    <location>
        <begin position="237"/>
        <end position="529"/>
    </location>
</feature>
<dbReference type="Proteomes" id="UP000030645">
    <property type="component" value="Unassembled WGS sequence"/>
</dbReference>
<dbReference type="Pfam" id="PF23559">
    <property type="entry name" value="WHD_DRP"/>
    <property type="match status" value="1"/>
</dbReference>
<dbReference type="Gene3D" id="1.10.8.430">
    <property type="entry name" value="Helical domain of apoptotic protease-activating factors"/>
    <property type="match status" value="1"/>
</dbReference>
<name>W9QVU0_9ROSA</name>
<gene>
    <name evidence="5" type="ORF">L484_012586</name>
</gene>
<dbReference type="PANTHER" id="PTHR23155:SF1185">
    <property type="entry name" value="DISEASE RESISTANCE RPP8-LIKE PROTEIN 3-RELATED"/>
    <property type="match status" value="1"/>
</dbReference>
<dbReference type="Pfam" id="PF23598">
    <property type="entry name" value="LRR_14"/>
    <property type="match status" value="1"/>
</dbReference>
<dbReference type="eggNOG" id="KOG4658">
    <property type="taxonomic scope" value="Eukaryota"/>
</dbReference>
<dbReference type="InterPro" id="IPR036388">
    <property type="entry name" value="WH-like_DNA-bd_sf"/>
</dbReference>
<dbReference type="InterPro" id="IPR058922">
    <property type="entry name" value="WHD_DRP"/>
</dbReference>
<dbReference type="GO" id="GO:0098542">
    <property type="term" value="P:defense response to other organism"/>
    <property type="evidence" value="ECO:0007669"/>
    <property type="project" value="TreeGrafter"/>
</dbReference>
<organism evidence="5 6">
    <name type="scientific">Morus notabilis</name>
    <dbReference type="NCBI Taxonomy" id="981085"/>
    <lineage>
        <taxon>Eukaryota</taxon>
        <taxon>Viridiplantae</taxon>
        <taxon>Streptophyta</taxon>
        <taxon>Embryophyta</taxon>
        <taxon>Tracheophyta</taxon>
        <taxon>Spermatophyta</taxon>
        <taxon>Magnoliopsida</taxon>
        <taxon>eudicotyledons</taxon>
        <taxon>Gunneridae</taxon>
        <taxon>Pentapetalae</taxon>
        <taxon>rosids</taxon>
        <taxon>fabids</taxon>
        <taxon>Rosales</taxon>
        <taxon>Moraceae</taxon>
        <taxon>Moreae</taxon>
        <taxon>Morus</taxon>
    </lineage>
</organism>
<dbReference type="EMBL" id="KE343726">
    <property type="protein sequence ID" value="EXB39579.1"/>
    <property type="molecule type" value="Genomic_DNA"/>
</dbReference>